<dbReference type="EMBL" id="RCMV01004940">
    <property type="protein sequence ID" value="KAG3191545.1"/>
    <property type="molecule type" value="Genomic_DNA"/>
</dbReference>
<accession>A0A8T1GQS1</accession>
<proteinExistence type="predicted"/>
<comment type="subcellular location">
    <subcellularLocation>
        <location evidence="1">Nucleus</location>
    </subcellularLocation>
</comment>
<protein>
    <submittedName>
        <fullName evidence="3">Uncharacterized protein</fullName>
    </submittedName>
</protein>
<keyword evidence="2" id="KW-0539">Nucleus</keyword>
<dbReference type="AlphaFoldDB" id="A0A8T1GQS1"/>
<dbReference type="Proteomes" id="UP000760860">
    <property type="component" value="Unassembled WGS sequence"/>
</dbReference>
<evidence type="ECO:0000313" key="4">
    <source>
        <dbReference type="Proteomes" id="UP000760860"/>
    </source>
</evidence>
<dbReference type="PANTHER" id="PTHR31001">
    <property type="entry name" value="UNCHARACTERIZED TRANSCRIPTIONAL REGULATORY PROTEIN"/>
    <property type="match status" value="1"/>
</dbReference>
<dbReference type="InterPro" id="IPR050613">
    <property type="entry name" value="Sec_Metabolite_Reg"/>
</dbReference>
<sequence>MLRDSSDDEEMAVSTIHRAFDRMFATDGFPFIIGGQPGPLAHYHPPTIQIIQLWQSYIDSVNPLLKITHVPTVQSQIIEASSNIGSAPKNIEALMFAIYLMAITSLDDVDVQRMFNAPKTELLGRYHTATQQALTNSGFMRDTDPLLLQAY</sequence>
<gene>
    <name evidence="3" type="ORF">PC129_g25087</name>
</gene>
<evidence type="ECO:0000256" key="2">
    <source>
        <dbReference type="ARBA" id="ARBA00023242"/>
    </source>
</evidence>
<name>A0A8T1GQS1_9STRA</name>
<dbReference type="GO" id="GO:0005634">
    <property type="term" value="C:nucleus"/>
    <property type="evidence" value="ECO:0007669"/>
    <property type="project" value="UniProtKB-SubCell"/>
</dbReference>
<evidence type="ECO:0000313" key="3">
    <source>
        <dbReference type="EMBL" id="KAG3191545.1"/>
    </source>
</evidence>
<feature type="non-terminal residue" evidence="3">
    <location>
        <position position="151"/>
    </location>
</feature>
<reference evidence="3" key="1">
    <citation type="submission" date="2018-05" db="EMBL/GenBank/DDBJ databases">
        <title>Effector identification in a new, highly contiguous assembly of the strawberry crown rot pathogen Phytophthora cactorum.</title>
        <authorList>
            <person name="Armitage A.D."/>
            <person name="Nellist C.F."/>
            <person name="Bates H."/>
            <person name="Vickerstaff R.J."/>
            <person name="Harrison R.J."/>
        </authorList>
    </citation>
    <scope>NUCLEOTIDE SEQUENCE</scope>
    <source>
        <strain evidence="3">P421</strain>
    </source>
</reference>
<dbReference type="PANTHER" id="PTHR31001:SF45">
    <property type="entry name" value="ZN(II)2CYS6 TRANSCRIPTION FACTOR (EUROFUNG)"/>
    <property type="match status" value="1"/>
</dbReference>
<organism evidence="3 4">
    <name type="scientific">Phytophthora cactorum</name>
    <dbReference type="NCBI Taxonomy" id="29920"/>
    <lineage>
        <taxon>Eukaryota</taxon>
        <taxon>Sar</taxon>
        <taxon>Stramenopiles</taxon>
        <taxon>Oomycota</taxon>
        <taxon>Peronosporomycetes</taxon>
        <taxon>Peronosporales</taxon>
        <taxon>Peronosporaceae</taxon>
        <taxon>Phytophthora</taxon>
    </lineage>
</organism>
<evidence type="ECO:0000256" key="1">
    <source>
        <dbReference type="ARBA" id="ARBA00004123"/>
    </source>
</evidence>
<comment type="caution">
    <text evidence="3">The sequence shown here is derived from an EMBL/GenBank/DDBJ whole genome shotgun (WGS) entry which is preliminary data.</text>
</comment>
<dbReference type="CDD" id="cd12148">
    <property type="entry name" value="fungal_TF_MHR"/>
    <property type="match status" value="1"/>
</dbReference>